<keyword evidence="5 6" id="KW-0067">ATP-binding</keyword>
<accession>A0A3G5AH83</accession>
<evidence type="ECO:0000256" key="5">
    <source>
        <dbReference type="ARBA" id="ARBA00022840"/>
    </source>
</evidence>
<dbReference type="Pfam" id="PF00069">
    <property type="entry name" value="Pkinase"/>
    <property type="match status" value="2"/>
</dbReference>
<keyword evidence="4 8" id="KW-0418">Kinase</keyword>
<dbReference type="PANTHER" id="PTHR45646:SF11">
    <property type="entry name" value="SERINE_THREONINE-PROTEIN KINASE DOA"/>
    <property type="match status" value="1"/>
</dbReference>
<evidence type="ECO:0000259" key="7">
    <source>
        <dbReference type="PROSITE" id="PS50011"/>
    </source>
</evidence>
<reference evidence="8" key="1">
    <citation type="submission" date="2018-10" db="EMBL/GenBank/DDBJ databases">
        <title>Hidden diversity of soil giant viruses.</title>
        <authorList>
            <person name="Schulz F."/>
            <person name="Alteio L."/>
            <person name="Goudeau D."/>
            <person name="Ryan E.M."/>
            <person name="Malmstrom R.R."/>
            <person name="Blanchard J."/>
            <person name="Woyke T."/>
        </authorList>
    </citation>
    <scope>NUCLEOTIDE SEQUENCE</scope>
    <source>
        <strain evidence="8">SYV1</strain>
    </source>
</reference>
<feature type="domain" description="Protein kinase" evidence="7">
    <location>
        <begin position="68"/>
        <end position="431"/>
    </location>
</feature>
<dbReference type="EMBL" id="MK072509">
    <property type="protein sequence ID" value="AYV86565.1"/>
    <property type="molecule type" value="Genomic_DNA"/>
</dbReference>
<dbReference type="InterPro" id="IPR000719">
    <property type="entry name" value="Prot_kinase_dom"/>
</dbReference>
<sequence>MEPLYASNSKGDKCHESKIFSTLRVLSHTEEDNEYNQSVNRHNIHISSISSDEYHLKWAEGDILHNAFELVSVLGRGTFSQVLLANMIGPCSDDCKQVAIKIVRNNEKFRIHSFVEHNILMSLWLKTLHLDVADSLCEYYGSFQHHGHYCFVFPTYGHSLFELCRLNGYKPLLLQHIRPIARQMLEALAFLHKQQIVHGDIKRENIIFQSADYVLKDGYFPHLKDSCNCCRCRPTLYQDIKLKMASKKTNSTKNSPLKEYRMPVNTHVRLIDFGNVKYLQLPPDGIVQSLSYRAPEVLLGIGWDTGSDIWALACSLLECFSTDASFHFVCKTDIDCLQVMYKLLGPLPDSMLNAPLRHIDHASTLRHAQLEQKNSVYNANSIKSSFSTFDFDVFIQLKKACPHLHDLLMKMFVLNPQDRISASQALGHPYFVE</sequence>
<protein>
    <submittedName>
        <fullName evidence="8">Putative serine/threonine-protein kinase</fullName>
    </submittedName>
</protein>
<evidence type="ECO:0000256" key="4">
    <source>
        <dbReference type="ARBA" id="ARBA00022777"/>
    </source>
</evidence>
<dbReference type="PROSITE" id="PS00108">
    <property type="entry name" value="PROTEIN_KINASE_ST"/>
    <property type="match status" value="1"/>
</dbReference>
<dbReference type="SMART" id="SM00220">
    <property type="entry name" value="S_TKc"/>
    <property type="match status" value="1"/>
</dbReference>
<evidence type="ECO:0000256" key="3">
    <source>
        <dbReference type="ARBA" id="ARBA00022741"/>
    </source>
</evidence>
<dbReference type="GO" id="GO:0004674">
    <property type="term" value="F:protein serine/threonine kinase activity"/>
    <property type="evidence" value="ECO:0007669"/>
    <property type="project" value="UniProtKB-KW"/>
</dbReference>
<keyword evidence="2" id="KW-0808">Transferase</keyword>
<dbReference type="PROSITE" id="PS50011">
    <property type="entry name" value="PROTEIN_KINASE_DOM"/>
    <property type="match status" value="1"/>
</dbReference>
<feature type="binding site" evidence="6">
    <location>
        <position position="101"/>
    </location>
    <ligand>
        <name>ATP</name>
        <dbReference type="ChEBI" id="CHEBI:30616"/>
    </ligand>
</feature>
<organism evidence="8">
    <name type="scientific">Sylvanvirus sp</name>
    <dbReference type="NCBI Taxonomy" id="2487774"/>
    <lineage>
        <taxon>Viruses</taxon>
    </lineage>
</organism>
<dbReference type="InterPro" id="IPR008271">
    <property type="entry name" value="Ser/Thr_kinase_AS"/>
</dbReference>
<evidence type="ECO:0000256" key="6">
    <source>
        <dbReference type="PROSITE-ProRule" id="PRU10141"/>
    </source>
</evidence>
<dbReference type="PANTHER" id="PTHR45646">
    <property type="entry name" value="SERINE/THREONINE-PROTEIN KINASE DOA-RELATED"/>
    <property type="match status" value="1"/>
</dbReference>
<evidence type="ECO:0000256" key="2">
    <source>
        <dbReference type="ARBA" id="ARBA00022679"/>
    </source>
</evidence>
<dbReference type="Gene3D" id="1.10.510.10">
    <property type="entry name" value="Transferase(Phosphotransferase) domain 1"/>
    <property type="match status" value="1"/>
</dbReference>
<dbReference type="GO" id="GO:0005524">
    <property type="term" value="F:ATP binding"/>
    <property type="evidence" value="ECO:0007669"/>
    <property type="project" value="UniProtKB-UniRule"/>
</dbReference>
<evidence type="ECO:0000256" key="1">
    <source>
        <dbReference type="ARBA" id="ARBA00022527"/>
    </source>
</evidence>
<dbReference type="InterPro" id="IPR017441">
    <property type="entry name" value="Protein_kinase_ATP_BS"/>
</dbReference>
<dbReference type="InterPro" id="IPR011009">
    <property type="entry name" value="Kinase-like_dom_sf"/>
</dbReference>
<name>A0A3G5AH83_9VIRU</name>
<keyword evidence="1" id="KW-0723">Serine/threonine-protein kinase</keyword>
<proteinExistence type="predicted"/>
<gene>
    <name evidence="8" type="ORF">Sylvanvirus3_19</name>
</gene>
<keyword evidence="3 6" id="KW-0547">Nucleotide-binding</keyword>
<dbReference type="InterPro" id="IPR051175">
    <property type="entry name" value="CLK_kinases"/>
</dbReference>
<evidence type="ECO:0000313" key="8">
    <source>
        <dbReference type="EMBL" id="AYV86565.1"/>
    </source>
</evidence>
<dbReference type="Gene3D" id="3.30.200.20">
    <property type="entry name" value="Phosphorylase Kinase, domain 1"/>
    <property type="match status" value="1"/>
</dbReference>
<dbReference type="PROSITE" id="PS00107">
    <property type="entry name" value="PROTEIN_KINASE_ATP"/>
    <property type="match status" value="1"/>
</dbReference>
<dbReference type="SUPFAM" id="SSF56112">
    <property type="entry name" value="Protein kinase-like (PK-like)"/>
    <property type="match status" value="1"/>
</dbReference>